<name>U9U6Z9_RHIID</name>
<reference evidence="1" key="1">
    <citation type="submission" date="2013-07" db="EMBL/GenBank/DDBJ databases">
        <title>The genome of an arbuscular mycorrhizal fungus provides insights into the evolution of the oldest plant symbiosis.</title>
        <authorList>
            <consortium name="DOE Joint Genome Institute"/>
            <person name="Tisserant E."/>
            <person name="Malbreil M."/>
            <person name="Kuo A."/>
            <person name="Kohler A."/>
            <person name="Symeonidi A."/>
            <person name="Balestrini R."/>
            <person name="Charron P."/>
            <person name="Duensing N."/>
            <person name="Frei-dit-Frey N."/>
            <person name="Gianinazzi-Pearson V."/>
            <person name="Gilbert B."/>
            <person name="Handa Y."/>
            <person name="Hijri M."/>
            <person name="Kaul R."/>
            <person name="Kawaguchi M."/>
            <person name="Krajinski F."/>
            <person name="Lammers P."/>
            <person name="Lapierre D."/>
            <person name="Masclaux F.G."/>
            <person name="Murat C."/>
            <person name="Morin E."/>
            <person name="Ndikumana S."/>
            <person name="Pagni M."/>
            <person name="Petitpierre D."/>
            <person name="Requena N."/>
            <person name="Rosikiewicz P."/>
            <person name="Riley R."/>
            <person name="Saito K."/>
            <person name="San Clemente H."/>
            <person name="Shapiro H."/>
            <person name="van Tuinen D."/>
            <person name="Becard G."/>
            <person name="Bonfante P."/>
            <person name="Paszkowski U."/>
            <person name="Shachar-Hill Y."/>
            <person name="Young J.P."/>
            <person name="Sanders I.R."/>
            <person name="Henrissat B."/>
            <person name="Rensing S.A."/>
            <person name="Grigoriev I.V."/>
            <person name="Corradi N."/>
            <person name="Roux C."/>
            <person name="Martin F."/>
        </authorList>
    </citation>
    <scope>NUCLEOTIDE SEQUENCE</scope>
    <source>
        <strain evidence="1">DAOM 197198</strain>
    </source>
</reference>
<dbReference type="EMBL" id="KI281294">
    <property type="protein sequence ID" value="ESA16135.1"/>
    <property type="molecule type" value="Genomic_DNA"/>
</dbReference>
<dbReference type="AlphaFoldDB" id="U9U6Z9"/>
<gene>
    <name evidence="1" type="ORF">GLOINDRAFT_23119</name>
</gene>
<accession>U9U6Z9</accession>
<protein>
    <submittedName>
        <fullName evidence="1">Uncharacterized protein</fullName>
    </submittedName>
</protein>
<organism evidence="1">
    <name type="scientific">Rhizophagus irregularis (strain DAOM 181602 / DAOM 197198 / MUCL 43194)</name>
    <name type="common">Arbuscular mycorrhizal fungus</name>
    <name type="synonym">Glomus intraradices</name>
    <dbReference type="NCBI Taxonomy" id="747089"/>
    <lineage>
        <taxon>Eukaryota</taxon>
        <taxon>Fungi</taxon>
        <taxon>Fungi incertae sedis</taxon>
        <taxon>Mucoromycota</taxon>
        <taxon>Glomeromycotina</taxon>
        <taxon>Glomeromycetes</taxon>
        <taxon>Glomerales</taxon>
        <taxon>Glomeraceae</taxon>
        <taxon>Rhizophagus</taxon>
    </lineage>
</organism>
<proteinExistence type="predicted"/>
<evidence type="ECO:0000313" key="1">
    <source>
        <dbReference type="EMBL" id="ESA16135.1"/>
    </source>
</evidence>
<sequence>MVSFWLPDRILKVKEAERKFWTSVKGKGSQKISLNFVRLRNVIRRKDFKTSDEFQSLRLWVLRFLNKISKILKNTALQTPSEQNFEVSVLQRFLKRIKVNFTTSHCCQASLNEPDLEYSHFAENP</sequence>
<dbReference type="HOGENOM" id="CLU_1993790_0_0_1"/>